<gene>
    <name evidence="1" type="ORF">S01H1_19418</name>
</gene>
<name>X0TLI6_9ZZZZ</name>
<feature type="non-terminal residue" evidence="1">
    <location>
        <position position="36"/>
    </location>
</feature>
<dbReference type="AlphaFoldDB" id="X0TLI6"/>
<comment type="caution">
    <text evidence="1">The sequence shown here is derived from an EMBL/GenBank/DDBJ whole genome shotgun (WGS) entry which is preliminary data.</text>
</comment>
<evidence type="ECO:0000313" key="1">
    <source>
        <dbReference type="EMBL" id="GAF94109.1"/>
    </source>
</evidence>
<sequence>MYYLIPVSIAEKALDPVGASPLDNGKLTGRIIRYAA</sequence>
<proteinExistence type="predicted"/>
<reference evidence="1" key="1">
    <citation type="journal article" date="2014" name="Front. Microbiol.">
        <title>High frequency of phylogenetically diverse reductive dehalogenase-homologous genes in deep subseafloor sedimentary metagenomes.</title>
        <authorList>
            <person name="Kawai M."/>
            <person name="Futagami T."/>
            <person name="Toyoda A."/>
            <person name="Takaki Y."/>
            <person name="Nishi S."/>
            <person name="Hori S."/>
            <person name="Arai W."/>
            <person name="Tsubouchi T."/>
            <person name="Morono Y."/>
            <person name="Uchiyama I."/>
            <person name="Ito T."/>
            <person name="Fujiyama A."/>
            <person name="Inagaki F."/>
            <person name="Takami H."/>
        </authorList>
    </citation>
    <scope>NUCLEOTIDE SEQUENCE</scope>
    <source>
        <strain evidence="1">Expedition CK06-06</strain>
    </source>
</reference>
<accession>X0TLI6</accession>
<protein>
    <submittedName>
        <fullName evidence="1">Uncharacterized protein</fullName>
    </submittedName>
</protein>
<dbReference type="EMBL" id="BARS01010486">
    <property type="protein sequence ID" value="GAF94109.1"/>
    <property type="molecule type" value="Genomic_DNA"/>
</dbReference>
<organism evidence="1">
    <name type="scientific">marine sediment metagenome</name>
    <dbReference type="NCBI Taxonomy" id="412755"/>
    <lineage>
        <taxon>unclassified sequences</taxon>
        <taxon>metagenomes</taxon>
        <taxon>ecological metagenomes</taxon>
    </lineage>
</organism>